<keyword evidence="3" id="KW-0175">Coiled coil</keyword>
<dbReference type="GO" id="GO:0007165">
    <property type="term" value="P:signal transduction"/>
    <property type="evidence" value="ECO:0007669"/>
    <property type="project" value="UniProtKB-KW"/>
</dbReference>
<organism evidence="6 7">
    <name type="scientific">Paenibacillus rhizosphaerae</name>
    <dbReference type="NCBI Taxonomy" id="297318"/>
    <lineage>
        <taxon>Bacteria</taxon>
        <taxon>Bacillati</taxon>
        <taxon>Bacillota</taxon>
        <taxon>Bacilli</taxon>
        <taxon>Bacillales</taxon>
        <taxon>Paenibacillaceae</taxon>
        <taxon>Paenibacillus</taxon>
    </lineage>
</organism>
<protein>
    <recommendedName>
        <fullName evidence="5">Methyl-accepting transducer domain-containing protein</fullName>
    </recommendedName>
</protein>
<comment type="caution">
    <text evidence="6">The sequence shown here is derived from an EMBL/GenBank/DDBJ whole genome shotgun (WGS) entry which is preliminary data.</text>
</comment>
<feature type="domain" description="Methyl-accepting transducer" evidence="5">
    <location>
        <begin position="233"/>
        <end position="483"/>
    </location>
</feature>
<gene>
    <name evidence="6" type="ORF">BK138_23230</name>
</gene>
<sequence length="512" mass="55805">MGKWNSTTTNTDDAEGSGKRRRLTIAERDAMGRNRILLIAILISTLMAVSTVKLGSLDNLTSLNNLSFLIDLVVLLVMVYSQVRRKLIHQAAVIAITGVALTILIQALDSTSPSSLFSIYYLLVLALITLRIILTSITMLYGLGLMLYLCLQKADEVQLGTGSKDGPLTVIIMYALVCVMVFLLLRVTRSLMNNMKAASDQTERLLAEQKEQKEHVLGSVAAVTGSIDDLTQAVEDNTASFQQMNVAFQEISGGASSQVDSTYAINESIKQMNEMIKQMSSSTDTLLSQTGTANRLSESGKDKVEQLNEAIIEFKEEIGAMSQDIQSLTGKVHETTQFSQTIQEIANQTNLLSLNASIEAARAGEHGQGFAVVAREIRKLAENASDSAEKISLQLHSFSELMSDTLMRMDQVAERMQKSSEMTHETYEAFESIKESVAGLLQISDGYRGLLHEVETFSGSIDESTSHLASVNEQTSATLQELSATLQSLLGNNEQSLAGIKEAQSHLKSIVS</sequence>
<evidence type="ECO:0000259" key="5">
    <source>
        <dbReference type="PROSITE" id="PS50111"/>
    </source>
</evidence>
<feature type="transmembrane region" description="Helical" evidence="4">
    <location>
        <begin position="168"/>
        <end position="187"/>
    </location>
</feature>
<keyword evidence="4" id="KW-0812">Transmembrane</keyword>
<name>A0A1R1EKK0_9BACL</name>
<feature type="transmembrane region" description="Helical" evidence="4">
    <location>
        <begin position="62"/>
        <end position="80"/>
    </location>
</feature>
<dbReference type="PANTHER" id="PTHR32089:SF112">
    <property type="entry name" value="LYSOZYME-LIKE PROTEIN-RELATED"/>
    <property type="match status" value="1"/>
</dbReference>
<dbReference type="InterPro" id="IPR004089">
    <property type="entry name" value="MCPsignal_dom"/>
</dbReference>
<evidence type="ECO:0000256" key="3">
    <source>
        <dbReference type="SAM" id="Coils"/>
    </source>
</evidence>
<evidence type="ECO:0000313" key="6">
    <source>
        <dbReference type="EMBL" id="OMF52348.1"/>
    </source>
</evidence>
<dbReference type="Pfam" id="PF00015">
    <property type="entry name" value="MCPsignal"/>
    <property type="match status" value="1"/>
</dbReference>
<accession>A0A1R1EKK0</accession>
<dbReference type="SUPFAM" id="SSF58104">
    <property type="entry name" value="Methyl-accepting chemotaxis protein (MCP) signaling domain"/>
    <property type="match status" value="1"/>
</dbReference>
<dbReference type="STRING" id="297318.BK138_23230"/>
<evidence type="ECO:0000256" key="2">
    <source>
        <dbReference type="PROSITE-ProRule" id="PRU00284"/>
    </source>
</evidence>
<dbReference type="SMART" id="SM00283">
    <property type="entry name" value="MA"/>
    <property type="match status" value="1"/>
</dbReference>
<feature type="coiled-coil region" evidence="3">
    <location>
        <begin position="297"/>
        <end position="324"/>
    </location>
</feature>
<dbReference type="EMBL" id="MRTP01000007">
    <property type="protein sequence ID" value="OMF52348.1"/>
    <property type="molecule type" value="Genomic_DNA"/>
</dbReference>
<dbReference type="GO" id="GO:0016020">
    <property type="term" value="C:membrane"/>
    <property type="evidence" value="ECO:0007669"/>
    <property type="project" value="InterPro"/>
</dbReference>
<keyword evidence="4" id="KW-0472">Membrane</keyword>
<dbReference type="PANTHER" id="PTHR32089">
    <property type="entry name" value="METHYL-ACCEPTING CHEMOTAXIS PROTEIN MCPB"/>
    <property type="match status" value="1"/>
</dbReference>
<evidence type="ECO:0000256" key="1">
    <source>
        <dbReference type="ARBA" id="ARBA00023224"/>
    </source>
</evidence>
<feature type="transmembrane region" description="Helical" evidence="4">
    <location>
        <begin position="87"/>
        <end position="107"/>
    </location>
</feature>
<keyword evidence="1 2" id="KW-0807">Transducer</keyword>
<evidence type="ECO:0000313" key="7">
    <source>
        <dbReference type="Proteomes" id="UP000187172"/>
    </source>
</evidence>
<dbReference type="PROSITE" id="PS50111">
    <property type="entry name" value="CHEMOTAXIS_TRANSDUC_2"/>
    <property type="match status" value="1"/>
</dbReference>
<evidence type="ECO:0000256" key="4">
    <source>
        <dbReference type="SAM" id="Phobius"/>
    </source>
</evidence>
<keyword evidence="7" id="KW-1185">Reference proteome</keyword>
<feature type="transmembrane region" description="Helical" evidence="4">
    <location>
        <begin position="119"/>
        <end position="148"/>
    </location>
</feature>
<keyword evidence="4" id="KW-1133">Transmembrane helix</keyword>
<proteinExistence type="predicted"/>
<dbReference type="Proteomes" id="UP000187172">
    <property type="component" value="Unassembled WGS sequence"/>
</dbReference>
<feature type="transmembrane region" description="Helical" evidence="4">
    <location>
        <begin position="36"/>
        <end position="56"/>
    </location>
</feature>
<dbReference type="Gene3D" id="1.10.287.950">
    <property type="entry name" value="Methyl-accepting chemotaxis protein"/>
    <property type="match status" value="1"/>
</dbReference>
<dbReference type="RefSeq" id="WP_076173170.1">
    <property type="nucleotide sequence ID" value="NZ_MRTP01000007.1"/>
</dbReference>
<reference evidence="6 7" key="1">
    <citation type="submission" date="2016-11" db="EMBL/GenBank/DDBJ databases">
        <title>Paenibacillus species isolates.</title>
        <authorList>
            <person name="Beno S.M."/>
        </authorList>
    </citation>
    <scope>NUCLEOTIDE SEQUENCE [LARGE SCALE GENOMIC DNA]</scope>
    <source>
        <strain evidence="6 7">FSL R5-0378</strain>
    </source>
</reference>
<dbReference type="AlphaFoldDB" id="A0A1R1EKK0"/>